<dbReference type="NCBIfam" id="TIGR00797">
    <property type="entry name" value="matE"/>
    <property type="match status" value="1"/>
</dbReference>
<evidence type="ECO:0000256" key="7">
    <source>
        <dbReference type="ARBA" id="ARBA00023065"/>
    </source>
</evidence>
<evidence type="ECO:0000256" key="9">
    <source>
        <dbReference type="ARBA" id="ARBA00031636"/>
    </source>
</evidence>
<feature type="transmembrane region" description="Helical" evidence="10">
    <location>
        <begin position="59"/>
        <end position="88"/>
    </location>
</feature>
<feature type="transmembrane region" description="Helical" evidence="10">
    <location>
        <begin position="183"/>
        <end position="205"/>
    </location>
</feature>
<keyword evidence="2" id="KW-0813">Transport</keyword>
<feature type="transmembrane region" description="Helical" evidence="10">
    <location>
        <begin position="151"/>
        <end position="171"/>
    </location>
</feature>
<dbReference type="Proteomes" id="UP000234271">
    <property type="component" value="Chromosome"/>
</dbReference>
<sequence>MINQYFFHYLVFSMNLSTNNVSVLQLNSQPPTIYEILRFALPLVLGLVTNALMNLTDTIFMGWLGAAQLAAIPFAAGIYLIGWILMVGIMRSSISFIARLFGAKEKHKIGSILFHYQLLAIMGLPLLLLYIQSFPIFSQLAQLSPMVAEYAWSYLQVLVWGTAFTLLLILYTSFYQAIGNSTFPMYISLIVLVINVILDYALIFGKWGMPALGVAGSAYATILAQAVGAFVMLITLISAENRQQFHLRYWQRPDMNLLKQIFWVGFPQGLGDFTELIAWVGLSVIAGRLGDTALAANNIGMQFTLVLFLPGLALGITAASYTGRFLGENRPELARLTTYKILSIGGLYMGILGIPLWFFGAEIARLFTEDIVIITEATYVFKVMALYQLFDCIGIIIRATLNGAGDTRIPTLFLLACILIVMFPLSIIFSLFITPPLMGIWLGTFVYMVVLAMLMLYRYRSNHWVTIQLETRAIMV</sequence>
<dbReference type="PIRSF" id="PIRSF006603">
    <property type="entry name" value="DinF"/>
    <property type="match status" value="1"/>
</dbReference>
<dbReference type="PANTHER" id="PTHR43298">
    <property type="entry name" value="MULTIDRUG RESISTANCE PROTEIN NORM-RELATED"/>
    <property type="match status" value="1"/>
</dbReference>
<dbReference type="AlphaFoldDB" id="A0A2N9YEQ8"/>
<dbReference type="CDD" id="cd13133">
    <property type="entry name" value="MATE_like_7"/>
    <property type="match status" value="1"/>
</dbReference>
<evidence type="ECO:0000313" key="11">
    <source>
        <dbReference type="EMBL" id="AUI68981.2"/>
    </source>
</evidence>
<dbReference type="GO" id="GO:0042910">
    <property type="term" value="F:xenobiotic transmembrane transporter activity"/>
    <property type="evidence" value="ECO:0007669"/>
    <property type="project" value="InterPro"/>
</dbReference>
<keyword evidence="3" id="KW-0050">Antiport</keyword>
<dbReference type="InterPro" id="IPR048279">
    <property type="entry name" value="MdtK-like"/>
</dbReference>
<evidence type="ECO:0000256" key="10">
    <source>
        <dbReference type="SAM" id="Phobius"/>
    </source>
</evidence>
<feature type="transmembrane region" description="Helical" evidence="10">
    <location>
        <begin position="379"/>
        <end position="400"/>
    </location>
</feature>
<name>A0A2N9YEQ8_9GAMM</name>
<keyword evidence="8 10" id="KW-0472">Membrane</keyword>
<evidence type="ECO:0000313" key="12">
    <source>
        <dbReference type="Proteomes" id="UP000234271"/>
    </source>
</evidence>
<dbReference type="InterPro" id="IPR050222">
    <property type="entry name" value="MATE_MdtK"/>
</dbReference>
<accession>A0A2N9YEQ8</accession>
<dbReference type="Pfam" id="PF01554">
    <property type="entry name" value="MatE"/>
    <property type="match status" value="2"/>
</dbReference>
<evidence type="ECO:0000256" key="4">
    <source>
        <dbReference type="ARBA" id="ARBA00022475"/>
    </source>
</evidence>
<keyword evidence="7" id="KW-0406">Ion transport</keyword>
<dbReference type="InterPro" id="IPR002528">
    <property type="entry name" value="MATE_fam"/>
</dbReference>
<feature type="transmembrane region" description="Helical" evidence="10">
    <location>
        <begin position="341"/>
        <end position="359"/>
    </location>
</feature>
<organism evidence="11 12">
    <name type="scientific">Beggiatoa leptomitoformis</name>
    <dbReference type="NCBI Taxonomy" id="288004"/>
    <lineage>
        <taxon>Bacteria</taxon>
        <taxon>Pseudomonadati</taxon>
        <taxon>Pseudomonadota</taxon>
        <taxon>Gammaproteobacteria</taxon>
        <taxon>Thiotrichales</taxon>
        <taxon>Thiotrichaceae</taxon>
        <taxon>Beggiatoa</taxon>
    </lineage>
</organism>
<keyword evidence="4" id="KW-1003">Cell membrane</keyword>
<feature type="transmembrane region" description="Helical" evidence="10">
    <location>
        <begin position="109"/>
        <end position="131"/>
    </location>
</feature>
<evidence type="ECO:0000256" key="8">
    <source>
        <dbReference type="ARBA" id="ARBA00023136"/>
    </source>
</evidence>
<keyword evidence="6 10" id="KW-1133">Transmembrane helix</keyword>
<reference evidence="12" key="1">
    <citation type="submission" date="2016-12" db="EMBL/GenBank/DDBJ databases">
        <title>Complete Genome Sequence of Beggiatoa leptomitiformis D-401.</title>
        <authorList>
            <person name="Fomenkov A."/>
            <person name="Vincze T."/>
            <person name="Grabovich M."/>
            <person name="Anton B.P."/>
            <person name="Dubinina G."/>
            <person name="Orlova M."/>
            <person name="Belousova E."/>
            <person name="Roberts R.J."/>
        </authorList>
    </citation>
    <scope>NUCLEOTIDE SEQUENCE [LARGE SCALE GENOMIC DNA]</scope>
    <source>
        <strain evidence="12">D-401</strain>
    </source>
</reference>
<dbReference type="GO" id="GO:0005886">
    <property type="term" value="C:plasma membrane"/>
    <property type="evidence" value="ECO:0007669"/>
    <property type="project" value="UniProtKB-SubCell"/>
</dbReference>
<keyword evidence="12" id="KW-1185">Reference proteome</keyword>
<evidence type="ECO:0000256" key="3">
    <source>
        <dbReference type="ARBA" id="ARBA00022449"/>
    </source>
</evidence>
<evidence type="ECO:0000256" key="6">
    <source>
        <dbReference type="ARBA" id="ARBA00022989"/>
    </source>
</evidence>
<feature type="transmembrane region" description="Helical" evidence="10">
    <location>
        <begin position="260"/>
        <end position="287"/>
    </location>
</feature>
<feature type="transmembrane region" description="Helical" evidence="10">
    <location>
        <begin position="299"/>
        <end position="321"/>
    </location>
</feature>
<comment type="subcellular location">
    <subcellularLocation>
        <location evidence="1">Cell inner membrane</location>
        <topology evidence="1">Multi-pass membrane protein</topology>
    </subcellularLocation>
</comment>
<evidence type="ECO:0000256" key="2">
    <source>
        <dbReference type="ARBA" id="ARBA00022448"/>
    </source>
</evidence>
<evidence type="ECO:0000256" key="5">
    <source>
        <dbReference type="ARBA" id="ARBA00022692"/>
    </source>
</evidence>
<keyword evidence="5 10" id="KW-0812">Transmembrane</keyword>
<feature type="transmembrane region" description="Helical" evidence="10">
    <location>
        <begin position="439"/>
        <end position="457"/>
    </location>
</feature>
<dbReference type="EMBL" id="CP018889">
    <property type="protein sequence ID" value="AUI68981.2"/>
    <property type="molecule type" value="Genomic_DNA"/>
</dbReference>
<evidence type="ECO:0000256" key="1">
    <source>
        <dbReference type="ARBA" id="ARBA00004429"/>
    </source>
</evidence>
<feature type="transmembrane region" description="Helical" evidence="10">
    <location>
        <begin position="36"/>
        <end position="53"/>
    </location>
</feature>
<protein>
    <recommendedName>
        <fullName evidence="9">Multidrug-efflux transporter</fullName>
    </recommendedName>
</protein>
<gene>
    <name evidence="11" type="ORF">BLE401_09915</name>
</gene>
<dbReference type="STRING" id="288004.AL038_14345"/>
<dbReference type="PANTHER" id="PTHR43298:SF2">
    <property type="entry name" value="FMN_FAD EXPORTER YEEO-RELATED"/>
    <property type="match status" value="1"/>
</dbReference>
<feature type="transmembrane region" description="Helical" evidence="10">
    <location>
        <begin position="217"/>
        <end position="239"/>
    </location>
</feature>
<proteinExistence type="predicted"/>
<dbReference type="GO" id="GO:0006811">
    <property type="term" value="P:monoatomic ion transport"/>
    <property type="evidence" value="ECO:0007669"/>
    <property type="project" value="UniProtKB-KW"/>
</dbReference>
<feature type="transmembrane region" description="Helical" evidence="10">
    <location>
        <begin position="412"/>
        <end position="433"/>
    </location>
</feature>
<dbReference type="GO" id="GO:0015297">
    <property type="term" value="F:antiporter activity"/>
    <property type="evidence" value="ECO:0007669"/>
    <property type="project" value="UniProtKB-KW"/>
</dbReference>